<dbReference type="GO" id="GO:0005319">
    <property type="term" value="F:lipid transporter activity"/>
    <property type="evidence" value="ECO:0007669"/>
    <property type="project" value="TreeGrafter"/>
</dbReference>
<feature type="domain" description="MD-2-related lipid-recognition" evidence="3">
    <location>
        <begin position="43"/>
        <end position="171"/>
    </location>
</feature>
<evidence type="ECO:0000313" key="5">
    <source>
        <dbReference type="Proteomes" id="UP000694413"/>
    </source>
</evidence>
<sequence>MLCAGLALALCALQLVPAALAGPQPPLLVERSGARRLSKVGGFAWENCGDKRDPVVLQSLSVAPDPISIPGSLRVSAAVKSGKTMGSPLKAALVVEKALGDLWIQLPCIDQLGSCTYNDVCSILDELIPPGTPCPEPLLTYGIPCHCPFKAVRPHLAVTLALPLGATVPSGAGLAFWLTSCLSVPSLHRAPTPCQPAILMCPMWSSLPG</sequence>
<evidence type="ECO:0000256" key="2">
    <source>
        <dbReference type="SAM" id="SignalP"/>
    </source>
</evidence>
<dbReference type="Proteomes" id="UP000694413">
    <property type="component" value="Unassembled WGS sequence"/>
</dbReference>
<gene>
    <name evidence="4" type="primary">GM2A</name>
</gene>
<evidence type="ECO:0000259" key="3">
    <source>
        <dbReference type="Pfam" id="PF02221"/>
    </source>
</evidence>
<dbReference type="InterPro" id="IPR028996">
    <property type="entry name" value="GM2-AP"/>
</dbReference>
<organism evidence="4 5">
    <name type="scientific">Zonotrichia albicollis</name>
    <name type="common">White-throated sparrow</name>
    <name type="synonym">Fringilla albicollis</name>
    <dbReference type="NCBI Taxonomy" id="44394"/>
    <lineage>
        <taxon>Eukaryota</taxon>
        <taxon>Metazoa</taxon>
        <taxon>Chordata</taxon>
        <taxon>Craniata</taxon>
        <taxon>Vertebrata</taxon>
        <taxon>Euteleostomi</taxon>
        <taxon>Archelosauria</taxon>
        <taxon>Archosauria</taxon>
        <taxon>Dinosauria</taxon>
        <taxon>Saurischia</taxon>
        <taxon>Theropoda</taxon>
        <taxon>Coelurosauria</taxon>
        <taxon>Aves</taxon>
        <taxon>Neognathae</taxon>
        <taxon>Neoaves</taxon>
        <taxon>Telluraves</taxon>
        <taxon>Australaves</taxon>
        <taxon>Passeriformes</taxon>
        <taxon>Passerellidae</taxon>
        <taxon>Zonotrichia</taxon>
    </lineage>
</organism>
<feature type="signal peptide" evidence="2">
    <location>
        <begin position="1"/>
        <end position="21"/>
    </location>
</feature>
<feature type="chain" id="PRO_5034563754" evidence="2">
    <location>
        <begin position="22"/>
        <end position="209"/>
    </location>
</feature>
<name>A0A8D2MT74_ZONAL</name>
<dbReference type="Pfam" id="PF02221">
    <property type="entry name" value="E1_DerP2_DerF2"/>
    <property type="match status" value="1"/>
</dbReference>
<reference evidence="4" key="1">
    <citation type="submission" date="2025-08" db="UniProtKB">
        <authorList>
            <consortium name="Ensembl"/>
        </authorList>
    </citation>
    <scope>IDENTIFICATION</scope>
</reference>
<dbReference type="SUPFAM" id="SSF63707">
    <property type="entry name" value="Ganglioside M2 (gm2) activator"/>
    <property type="match status" value="1"/>
</dbReference>
<proteinExistence type="predicted"/>
<dbReference type="GO" id="GO:0008047">
    <property type="term" value="F:enzyme activator activity"/>
    <property type="evidence" value="ECO:0007669"/>
    <property type="project" value="InterPro"/>
</dbReference>
<dbReference type="InterPro" id="IPR003172">
    <property type="entry name" value="ML_dom"/>
</dbReference>
<dbReference type="PANTHER" id="PTHR17357">
    <property type="entry name" value="GM2 GANGLIOSIDE ACTIVATOR PROTEIN"/>
    <property type="match status" value="1"/>
</dbReference>
<keyword evidence="5" id="KW-1185">Reference proteome</keyword>
<protein>
    <submittedName>
        <fullName evidence="4">Ganglioside GM2 activator</fullName>
    </submittedName>
</protein>
<dbReference type="GO" id="GO:0006689">
    <property type="term" value="P:ganglioside catabolic process"/>
    <property type="evidence" value="ECO:0007669"/>
    <property type="project" value="InterPro"/>
</dbReference>
<keyword evidence="1 2" id="KW-0732">Signal</keyword>
<accession>A0A8D2MT74</accession>
<dbReference type="AlphaFoldDB" id="A0A8D2MT74"/>
<dbReference type="InterPro" id="IPR036846">
    <property type="entry name" value="GM2-AP_sf"/>
</dbReference>
<reference evidence="4" key="2">
    <citation type="submission" date="2025-09" db="UniProtKB">
        <authorList>
            <consortium name="Ensembl"/>
        </authorList>
    </citation>
    <scope>IDENTIFICATION</scope>
</reference>
<dbReference type="Gene3D" id="2.70.220.10">
    <property type="entry name" value="Ganglioside GM2 activator"/>
    <property type="match status" value="1"/>
</dbReference>
<evidence type="ECO:0000256" key="1">
    <source>
        <dbReference type="ARBA" id="ARBA00022729"/>
    </source>
</evidence>
<dbReference type="PANTHER" id="PTHR17357:SF0">
    <property type="entry name" value="GANGLIOSIDE GM2 ACTIVATOR"/>
    <property type="match status" value="1"/>
</dbReference>
<dbReference type="GO" id="GO:0009898">
    <property type="term" value="C:cytoplasmic side of plasma membrane"/>
    <property type="evidence" value="ECO:0007669"/>
    <property type="project" value="TreeGrafter"/>
</dbReference>
<dbReference type="Ensembl" id="ENSZALT00000016952.1">
    <property type="protein sequence ID" value="ENSZALP00000012333.1"/>
    <property type="gene ID" value="ENSZALG00000010365.1"/>
</dbReference>
<evidence type="ECO:0000313" key="4">
    <source>
        <dbReference type="Ensembl" id="ENSZALP00000012333.1"/>
    </source>
</evidence>